<feature type="domain" description="Phytocyanin" evidence="1">
    <location>
        <begin position="50"/>
        <end position="163"/>
    </location>
</feature>
<organism evidence="2 3">
    <name type="scientific">Liquidambar formosana</name>
    <name type="common">Formosan gum</name>
    <dbReference type="NCBI Taxonomy" id="63359"/>
    <lineage>
        <taxon>Eukaryota</taxon>
        <taxon>Viridiplantae</taxon>
        <taxon>Streptophyta</taxon>
        <taxon>Embryophyta</taxon>
        <taxon>Tracheophyta</taxon>
        <taxon>Spermatophyta</taxon>
        <taxon>Magnoliopsida</taxon>
        <taxon>eudicotyledons</taxon>
        <taxon>Gunneridae</taxon>
        <taxon>Pentapetalae</taxon>
        <taxon>Saxifragales</taxon>
        <taxon>Altingiaceae</taxon>
        <taxon>Liquidambar</taxon>
    </lineage>
</organism>
<comment type="caution">
    <text evidence="2">The sequence shown here is derived from an EMBL/GenBank/DDBJ whole genome shotgun (WGS) entry which is preliminary data.</text>
</comment>
<dbReference type="SUPFAM" id="SSF49503">
    <property type="entry name" value="Cupredoxins"/>
    <property type="match status" value="1"/>
</dbReference>
<dbReference type="PROSITE" id="PS51485">
    <property type="entry name" value="PHYTOCYANIN"/>
    <property type="match status" value="1"/>
</dbReference>
<dbReference type="Pfam" id="PF02298">
    <property type="entry name" value="Cu_bind_like"/>
    <property type="match status" value="1"/>
</dbReference>
<dbReference type="AlphaFoldDB" id="A0AAP0R4K9"/>
<name>A0AAP0R4K9_LIQFO</name>
<protein>
    <recommendedName>
        <fullName evidence="1">Phytocyanin domain-containing protein</fullName>
    </recommendedName>
</protein>
<evidence type="ECO:0000313" key="3">
    <source>
        <dbReference type="Proteomes" id="UP001415857"/>
    </source>
</evidence>
<gene>
    <name evidence="2" type="ORF">L1049_025420</name>
</gene>
<dbReference type="GO" id="GO:0009055">
    <property type="term" value="F:electron transfer activity"/>
    <property type="evidence" value="ECO:0007669"/>
    <property type="project" value="InterPro"/>
</dbReference>
<accession>A0AAP0R4K9</accession>
<evidence type="ECO:0000313" key="2">
    <source>
        <dbReference type="EMBL" id="KAK9269847.1"/>
    </source>
</evidence>
<dbReference type="InterPro" id="IPR003245">
    <property type="entry name" value="Phytocyanin_dom"/>
</dbReference>
<reference evidence="2 3" key="1">
    <citation type="journal article" date="2024" name="Plant J.">
        <title>Genome sequences and population genomics reveal climatic adaptation and genomic divergence between two closely related sweetgum species.</title>
        <authorList>
            <person name="Xu W.Q."/>
            <person name="Ren C.Q."/>
            <person name="Zhang X.Y."/>
            <person name="Comes H.P."/>
            <person name="Liu X.H."/>
            <person name="Li Y.G."/>
            <person name="Kettle C.J."/>
            <person name="Jalonen R."/>
            <person name="Gaisberger H."/>
            <person name="Ma Y.Z."/>
            <person name="Qiu Y.X."/>
        </authorList>
    </citation>
    <scope>NUCLEOTIDE SEQUENCE [LARGE SCALE GENOMIC DNA]</scope>
    <source>
        <strain evidence="2">Hangzhou</strain>
    </source>
</reference>
<sequence>MLLLPPSHSTFTSLHSQKKELGNIEDGFRLCCTRSHLLIAASMVAVSQADTVVVGGSEGWRLGFNYTNWALQHGRFYINDKLVFKYDPPSNNTSPHDVYLLPNLWSYLTCDLKKATLLANATQGGGDGFEYVLNKWRLYYFACSVGNGSHCKDGMKFFAMPWPRWNS</sequence>
<proteinExistence type="predicted"/>
<dbReference type="EMBL" id="JBBPBK010000014">
    <property type="protein sequence ID" value="KAK9269847.1"/>
    <property type="molecule type" value="Genomic_DNA"/>
</dbReference>
<dbReference type="PANTHER" id="PTHR34052:SF2">
    <property type="entry name" value="PLASTOCYANIN-LIKE DOMAIN PROTEIN"/>
    <property type="match status" value="1"/>
</dbReference>
<dbReference type="Proteomes" id="UP001415857">
    <property type="component" value="Unassembled WGS sequence"/>
</dbReference>
<dbReference type="InterPro" id="IPR008972">
    <property type="entry name" value="Cupredoxin"/>
</dbReference>
<keyword evidence="3" id="KW-1185">Reference proteome</keyword>
<evidence type="ECO:0000259" key="1">
    <source>
        <dbReference type="PROSITE" id="PS51485"/>
    </source>
</evidence>
<dbReference type="PANTHER" id="PTHR34052">
    <property type="entry name" value="GLYCINE-RICH PROTEIN-LIKE"/>
    <property type="match status" value="1"/>
</dbReference>
<dbReference type="Gene3D" id="2.60.40.420">
    <property type="entry name" value="Cupredoxins - blue copper proteins"/>
    <property type="match status" value="1"/>
</dbReference>